<dbReference type="Proteomes" id="UP000293638">
    <property type="component" value="Unassembled WGS sequence"/>
</dbReference>
<accession>A0A4Q7NUI4</accession>
<dbReference type="RefSeq" id="WP_130490965.1">
    <property type="nucleotide sequence ID" value="NZ_SGXD01000001.1"/>
</dbReference>
<dbReference type="AlphaFoldDB" id="A0A4Q7NUI4"/>
<name>A0A4Q7NUI4_9ACTN</name>
<dbReference type="OrthoDB" id="4578793at2"/>
<reference evidence="2 3" key="1">
    <citation type="submission" date="2019-02" db="EMBL/GenBank/DDBJ databases">
        <title>Genomic Encyclopedia of Type Strains, Phase IV (KMG-IV): sequencing the most valuable type-strain genomes for metagenomic binning, comparative biology and taxonomic classification.</title>
        <authorList>
            <person name="Goeker M."/>
        </authorList>
    </citation>
    <scope>NUCLEOTIDE SEQUENCE [LARGE SCALE GENOMIC DNA]</scope>
    <source>
        <strain evidence="2 3">DSM 45622</strain>
    </source>
</reference>
<proteinExistence type="predicted"/>
<gene>
    <name evidence="2" type="ORF">EV189_0056</name>
</gene>
<evidence type="ECO:0000313" key="2">
    <source>
        <dbReference type="EMBL" id="RZS90827.1"/>
    </source>
</evidence>
<evidence type="ECO:0000256" key="1">
    <source>
        <dbReference type="SAM" id="MobiDB-lite"/>
    </source>
</evidence>
<sequence length="258" mass="25572">MTAPLSDKLPDAASEKAGAAKDAAATTAATAKDEASGVAQQAAAAGGQVASTAKDQASQVLGEAASSARDLLGEAKAQGSTQAVAQKDRAVGSLRTLADELQSMVDGGGAQGGVAGELARQASSRAHDIAGWIESREPGELLEEAKDYARRKPGTFLIGAAIAGVLAGRLTRGTVAAAHQESSTTTPGRHSAEVVPVGTTDVVPATGVLPTTSADYAPDTYAAAGTGTGYPTNGLADPTLESLDVRTEATGIGYGGTR</sequence>
<protein>
    <submittedName>
        <fullName evidence="2">Uncharacterized protein</fullName>
    </submittedName>
</protein>
<organism evidence="2 3">
    <name type="scientific">Motilibacter rhizosphaerae</name>
    <dbReference type="NCBI Taxonomy" id="598652"/>
    <lineage>
        <taxon>Bacteria</taxon>
        <taxon>Bacillati</taxon>
        <taxon>Actinomycetota</taxon>
        <taxon>Actinomycetes</taxon>
        <taxon>Motilibacterales</taxon>
        <taxon>Motilibacteraceae</taxon>
        <taxon>Motilibacter</taxon>
    </lineage>
</organism>
<feature type="compositionally biased region" description="Low complexity" evidence="1">
    <location>
        <begin position="15"/>
        <end position="51"/>
    </location>
</feature>
<comment type="caution">
    <text evidence="2">The sequence shown here is derived from an EMBL/GenBank/DDBJ whole genome shotgun (WGS) entry which is preliminary data.</text>
</comment>
<feature type="region of interest" description="Disordered" evidence="1">
    <location>
        <begin position="1"/>
        <end position="55"/>
    </location>
</feature>
<dbReference type="EMBL" id="SGXD01000001">
    <property type="protein sequence ID" value="RZS90827.1"/>
    <property type="molecule type" value="Genomic_DNA"/>
</dbReference>
<evidence type="ECO:0000313" key="3">
    <source>
        <dbReference type="Proteomes" id="UP000293638"/>
    </source>
</evidence>
<keyword evidence="3" id="KW-1185">Reference proteome</keyword>